<dbReference type="EMBL" id="JNBR01001450">
    <property type="protein sequence ID" value="OQR87310.1"/>
    <property type="molecule type" value="Genomic_DNA"/>
</dbReference>
<accession>A0A1V9YNP5</accession>
<gene>
    <name evidence="3" type="ORF">ACHHYP_20399</name>
</gene>
<keyword evidence="2" id="KW-0472">Membrane</keyword>
<organism evidence="3 4">
    <name type="scientific">Achlya hypogyna</name>
    <name type="common">Oomycete</name>
    <name type="synonym">Protoachlya hypogyna</name>
    <dbReference type="NCBI Taxonomy" id="1202772"/>
    <lineage>
        <taxon>Eukaryota</taxon>
        <taxon>Sar</taxon>
        <taxon>Stramenopiles</taxon>
        <taxon>Oomycota</taxon>
        <taxon>Saprolegniomycetes</taxon>
        <taxon>Saprolegniales</taxon>
        <taxon>Achlyaceae</taxon>
        <taxon>Achlya</taxon>
    </lineage>
</organism>
<evidence type="ECO:0000256" key="2">
    <source>
        <dbReference type="SAM" id="Phobius"/>
    </source>
</evidence>
<evidence type="ECO:0000313" key="3">
    <source>
        <dbReference type="EMBL" id="OQR87310.1"/>
    </source>
</evidence>
<dbReference type="Gene3D" id="1.25.40.10">
    <property type="entry name" value="Tetratricopeptide repeat domain"/>
    <property type="match status" value="1"/>
</dbReference>
<keyword evidence="1" id="KW-0802">TPR repeat</keyword>
<dbReference type="AlphaFoldDB" id="A0A1V9YNP5"/>
<feature type="transmembrane region" description="Helical" evidence="2">
    <location>
        <begin position="14"/>
        <end position="32"/>
    </location>
</feature>
<sequence>MVSSTPKQLPEQRWLRHVCAALCLPLAYHIRWTAHCSAKYTPPIVHAVAAALSLLAVIITHAVATTLIERIWHSATNVDGREWQRCAESAMAQQDWTSAAEAWTTVLVLNPKSATAFKERGRCYIKLHDKQRACADFATRLKINPDDSTLQVF</sequence>
<dbReference type="SUPFAM" id="SSF48452">
    <property type="entry name" value="TPR-like"/>
    <property type="match status" value="1"/>
</dbReference>
<dbReference type="PROSITE" id="PS50005">
    <property type="entry name" value="TPR"/>
    <property type="match status" value="1"/>
</dbReference>
<dbReference type="OrthoDB" id="1926212at2759"/>
<proteinExistence type="predicted"/>
<dbReference type="SMART" id="SM00028">
    <property type="entry name" value="TPR"/>
    <property type="match status" value="2"/>
</dbReference>
<keyword evidence="4" id="KW-1185">Reference proteome</keyword>
<dbReference type="InterPro" id="IPR019734">
    <property type="entry name" value="TPR_rpt"/>
</dbReference>
<keyword evidence="2" id="KW-0812">Transmembrane</keyword>
<evidence type="ECO:0000313" key="4">
    <source>
        <dbReference type="Proteomes" id="UP000243579"/>
    </source>
</evidence>
<dbReference type="Proteomes" id="UP000243579">
    <property type="component" value="Unassembled WGS sequence"/>
</dbReference>
<feature type="transmembrane region" description="Helical" evidence="2">
    <location>
        <begin position="44"/>
        <end position="64"/>
    </location>
</feature>
<name>A0A1V9YNP5_ACHHY</name>
<reference evidence="3 4" key="1">
    <citation type="journal article" date="2014" name="Genome Biol. Evol.">
        <title>The secreted proteins of Achlya hypogyna and Thraustotheca clavata identify the ancestral oomycete secretome and reveal gene acquisitions by horizontal gene transfer.</title>
        <authorList>
            <person name="Misner I."/>
            <person name="Blouin N."/>
            <person name="Leonard G."/>
            <person name="Richards T.A."/>
            <person name="Lane C.E."/>
        </authorList>
    </citation>
    <scope>NUCLEOTIDE SEQUENCE [LARGE SCALE GENOMIC DNA]</scope>
    <source>
        <strain evidence="3 4">ATCC 48635</strain>
    </source>
</reference>
<comment type="caution">
    <text evidence="3">The sequence shown here is derived from an EMBL/GenBank/DDBJ whole genome shotgun (WGS) entry which is preliminary data.</text>
</comment>
<evidence type="ECO:0000256" key="1">
    <source>
        <dbReference type="PROSITE-ProRule" id="PRU00339"/>
    </source>
</evidence>
<dbReference type="InterPro" id="IPR011990">
    <property type="entry name" value="TPR-like_helical_dom_sf"/>
</dbReference>
<keyword evidence="2" id="KW-1133">Transmembrane helix</keyword>
<dbReference type="Pfam" id="PF13371">
    <property type="entry name" value="TPR_9"/>
    <property type="match status" value="1"/>
</dbReference>
<protein>
    <submittedName>
        <fullName evidence="3">Uncharacterized protein</fullName>
    </submittedName>
</protein>
<feature type="repeat" description="TPR" evidence="1">
    <location>
        <begin position="114"/>
        <end position="147"/>
    </location>
</feature>